<evidence type="ECO:0000313" key="1">
    <source>
        <dbReference type="EMBL" id="QCL10791.1"/>
    </source>
</evidence>
<geneLocation type="plasmid" evidence="1">
    <name>pOC-Colt5.8</name>
</geneLocation>
<accession>A0A4P8DJY9</accession>
<organism evidence="1">
    <name type="scientific">Rhizobium rhizogenes</name>
    <name type="common">Agrobacterium rhizogenes</name>
    <dbReference type="NCBI Taxonomy" id="359"/>
    <lineage>
        <taxon>Bacteria</taxon>
        <taxon>Pseudomonadati</taxon>
        <taxon>Pseudomonadota</taxon>
        <taxon>Alphaproteobacteria</taxon>
        <taxon>Hyphomicrobiales</taxon>
        <taxon>Rhizobiaceae</taxon>
        <taxon>Rhizobium/Agrobacterium group</taxon>
        <taxon>Rhizobium</taxon>
    </lineage>
</organism>
<keyword evidence="1" id="KW-0614">Plasmid</keyword>
<proteinExistence type="predicted"/>
<protein>
    <submittedName>
        <fullName evidence="1">Uncharacterized protein</fullName>
    </submittedName>
</protein>
<sequence>MPFANTKHLSCPRGKVGRITVGSDPPLLPTDLFKLLDRRNT</sequence>
<gene>
    <name evidence="1" type="ORF">pOC-C5.8_617</name>
</gene>
<reference evidence="1" key="1">
    <citation type="journal article" date="2019" name="Genome Biol. Evol.">
        <title>Evolutionary Relatedness and Classification of Tumour-Inducing and Opine-Catabolic Plasmids in Three Rhizobium rhizogenes Strains Isolated from the Same Crown Gall Tumour.</title>
        <authorList>
            <person name="Kuzmanovic N."/>
            <person name="Pulawska J."/>
        </authorList>
    </citation>
    <scope>NUCLEOTIDE SEQUENCE</scope>
    <source>
        <strain evidence="1">Colt5.8</strain>
        <plasmid evidence="1">pOC-Colt5.8</plasmid>
    </source>
</reference>
<dbReference type="AlphaFoldDB" id="A0A4P8DJY9"/>
<dbReference type="EMBL" id="MK318973">
    <property type="protein sequence ID" value="QCL10791.1"/>
    <property type="molecule type" value="Genomic_DNA"/>
</dbReference>
<name>A0A4P8DJY9_RHIRH</name>